<feature type="compositionally biased region" description="Polar residues" evidence="1">
    <location>
        <begin position="110"/>
        <end position="128"/>
    </location>
</feature>
<dbReference type="EMBL" id="VIEB01000294">
    <property type="protein sequence ID" value="TQD96263.1"/>
    <property type="molecule type" value="Genomic_DNA"/>
</dbReference>
<proteinExistence type="predicted"/>
<dbReference type="AlphaFoldDB" id="A0A540MBZ7"/>
<evidence type="ECO:0000313" key="3">
    <source>
        <dbReference type="Proteomes" id="UP000315295"/>
    </source>
</evidence>
<keyword evidence="3" id="KW-1185">Reference proteome</keyword>
<evidence type="ECO:0000313" key="2">
    <source>
        <dbReference type="EMBL" id="TQD96263.1"/>
    </source>
</evidence>
<organism evidence="2 3">
    <name type="scientific">Malus baccata</name>
    <name type="common">Siberian crab apple</name>
    <name type="synonym">Pyrus baccata</name>
    <dbReference type="NCBI Taxonomy" id="106549"/>
    <lineage>
        <taxon>Eukaryota</taxon>
        <taxon>Viridiplantae</taxon>
        <taxon>Streptophyta</taxon>
        <taxon>Embryophyta</taxon>
        <taxon>Tracheophyta</taxon>
        <taxon>Spermatophyta</taxon>
        <taxon>Magnoliopsida</taxon>
        <taxon>eudicotyledons</taxon>
        <taxon>Gunneridae</taxon>
        <taxon>Pentapetalae</taxon>
        <taxon>rosids</taxon>
        <taxon>fabids</taxon>
        <taxon>Rosales</taxon>
        <taxon>Rosaceae</taxon>
        <taxon>Amygdaloideae</taxon>
        <taxon>Maleae</taxon>
        <taxon>Malus</taxon>
    </lineage>
</organism>
<feature type="non-terminal residue" evidence="2">
    <location>
        <position position="1"/>
    </location>
</feature>
<dbReference type="Proteomes" id="UP000315295">
    <property type="component" value="Unassembled WGS sequence"/>
</dbReference>
<protein>
    <submittedName>
        <fullName evidence="2">Uncharacterized protein</fullName>
    </submittedName>
</protein>
<feature type="region of interest" description="Disordered" evidence="1">
    <location>
        <begin position="101"/>
        <end position="128"/>
    </location>
</feature>
<reference evidence="2 3" key="1">
    <citation type="journal article" date="2019" name="G3 (Bethesda)">
        <title>Sequencing of a Wild Apple (Malus baccata) Genome Unravels the Differences Between Cultivated and Wild Apple Species Regarding Disease Resistance and Cold Tolerance.</title>
        <authorList>
            <person name="Chen X."/>
        </authorList>
    </citation>
    <scope>NUCLEOTIDE SEQUENCE [LARGE SCALE GENOMIC DNA]</scope>
    <source>
        <strain evidence="3">cv. Shandingzi</strain>
        <tissue evidence="2">Leaves</tissue>
    </source>
</reference>
<comment type="caution">
    <text evidence="2">The sequence shown here is derived from an EMBL/GenBank/DDBJ whole genome shotgun (WGS) entry which is preliminary data.</text>
</comment>
<accession>A0A540MBZ7</accession>
<evidence type="ECO:0000256" key="1">
    <source>
        <dbReference type="SAM" id="MobiDB-lite"/>
    </source>
</evidence>
<gene>
    <name evidence="2" type="ORF">C1H46_018029</name>
</gene>
<sequence>STTLGGSNQTHVVTTIQGNGEAPITRIPHIMDQIWETLLIINIFVHKLQIAYMTSRVENHANFVDVETQMKALEISSGTTPKIQIRVFNYGNMSTITLEGHAESSELHRSSPNKSEVDSTPNHPNLSLDQNGAFACVIKCWEDTEPPYPESGELHWSSPVKSGVDLTSNRPNLSLGKFYALLVSFRRVFDCGRRWSRVIAVRINDDYDGSVNFNKISQRKGYIPSPSLELFYAWRVALMTAIVTSTRQTAALATAVGLFVGVDISSRG</sequence>
<name>A0A540MBZ7_MALBA</name>